<proteinExistence type="predicted"/>
<accession>A0A8H3G4U7</accession>
<organism evidence="2 3">
    <name type="scientific">Imshaugia aleurites</name>
    <dbReference type="NCBI Taxonomy" id="172621"/>
    <lineage>
        <taxon>Eukaryota</taxon>
        <taxon>Fungi</taxon>
        <taxon>Dikarya</taxon>
        <taxon>Ascomycota</taxon>
        <taxon>Pezizomycotina</taxon>
        <taxon>Lecanoromycetes</taxon>
        <taxon>OSLEUM clade</taxon>
        <taxon>Lecanoromycetidae</taxon>
        <taxon>Lecanorales</taxon>
        <taxon>Lecanorineae</taxon>
        <taxon>Parmeliaceae</taxon>
        <taxon>Imshaugia</taxon>
    </lineage>
</organism>
<dbReference type="EMBL" id="CAJPDT010000068">
    <property type="protein sequence ID" value="CAF9933051.1"/>
    <property type="molecule type" value="Genomic_DNA"/>
</dbReference>
<reference evidence="2" key="1">
    <citation type="submission" date="2021-03" db="EMBL/GenBank/DDBJ databases">
        <authorList>
            <person name="Tagirdzhanova G."/>
        </authorList>
    </citation>
    <scope>NUCLEOTIDE SEQUENCE</scope>
</reference>
<dbReference type="OrthoDB" id="3921745at2759"/>
<protein>
    <submittedName>
        <fullName evidence="2">Uncharacterized protein</fullName>
    </submittedName>
</protein>
<gene>
    <name evidence="2" type="ORF">IMSHALPRED_009057</name>
</gene>
<sequence>MSSGGRGYSYGSYDSGAHEPRSNGYRTGSHSQDSSHGNRNPALVPAYAETTSRRRIMNIEDVLNPSDEGTRRYQQPQSSGSYEPARTVSEDSRSLQGNRPPTSGPQSHGASASASSRGGHRAHPGQRGRGIGAPDIPSQTRSFRPPYTSEEEHFIWYLRLDCGYEWTTIADAYNARFSQNGKGQRGIPGLECKFYRVTKAHGLPNVRAMRRTPDTVQRCAMRATTGYTQEKWSWLDGRYPANTSYGHILGDGRRG</sequence>
<name>A0A8H3G4U7_9LECA</name>
<dbReference type="AlphaFoldDB" id="A0A8H3G4U7"/>
<keyword evidence="3" id="KW-1185">Reference proteome</keyword>
<feature type="compositionally biased region" description="Low complexity" evidence="1">
    <location>
        <begin position="107"/>
        <end position="117"/>
    </location>
</feature>
<feature type="region of interest" description="Disordered" evidence="1">
    <location>
        <begin position="1"/>
        <end position="145"/>
    </location>
</feature>
<feature type="compositionally biased region" description="Polar residues" evidence="1">
    <location>
        <begin position="72"/>
        <end position="81"/>
    </location>
</feature>
<evidence type="ECO:0000313" key="3">
    <source>
        <dbReference type="Proteomes" id="UP000664534"/>
    </source>
</evidence>
<dbReference type="Proteomes" id="UP000664534">
    <property type="component" value="Unassembled WGS sequence"/>
</dbReference>
<feature type="compositionally biased region" description="Polar residues" evidence="1">
    <location>
        <begin position="24"/>
        <end position="38"/>
    </location>
</feature>
<evidence type="ECO:0000256" key="1">
    <source>
        <dbReference type="SAM" id="MobiDB-lite"/>
    </source>
</evidence>
<evidence type="ECO:0000313" key="2">
    <source>
        <dbReference type="EMBL" id="CAF9933051.1"/>
    </source>
</evidence>
<comment type="caution">
    <text evidence="2">The sequence shown here is derived from an EMBL/GenBank/DDBJ whole genome shotgun (WGS) entry which is preliminary data.</text>
</comment>
<feature type="compositionally biased region" description="Polar residues" evidence="1">
    <location>
        <begin position="94"/>
        <end position="106"/>
    </location>
</feature>